<reference evidence="2" key="1">
    <citation type="journal article" date="2019" name="Int. J. Syst. Evol. Microbiol.">
        <title>The Global Catalogue of Microorganisms (GCM) 10K type strain sequencing project: providing services to taxonomists for standard genome sequencing and annotation.</title>
        <authorList>
            <consortium name="The Broad Institute Genomics Platform"/>
            <consortium name="The Broad Institute Genome Sequencing Center for Infectious Disease"/>
            <person name="Wu L."/>
            <person name="Ma J."/>
        </authorList>
    </citation>
    <scope>NUCLEOTIDE SEQUENCE [LARGE SCALE GENOMIC DNA]</scope>
    <source>
        <strain evidence="2">JCM 16034</strain>
    </source>
</reference>
<keyword evidence="2" id="KW-1185">Reference proteome</keyword>
<comment type="caution">
    <text evidence="1">The sequence shown here is derived from an EMBL/GenBank/DDBJ whole genome shotgun (WGS) entry which is preliminary data.</text>
</comment>
<dbReference type="Gene3D" id="3.40.960.10">
    <property type="entry name" value="VSR Endonuclease"/>
    <property type="match status" value="1"/>
</dbReference>
<evidence type="ECO:0000313" key="1">
    <source>
        <dbReference type="EMBL" id="GAA2198659.1"/>
    </source>
</evidence>
<dbReference type="EMBL" id="BAAAQW010000003">
    <property type="protein sequence ID" value="GAA2198659.1"/>
    <property type="molecule type" value="Genomic_DNA"/>
</dbReference>
<proteinExistence type="predicted"/>
<dbReference type="RefSeq" id="WP_344298774.1">
    <property type="nucleotide sequence ID" value="NZ_BAAAQW010000003.1"/>
</dbReference>
<dbReference type="Proteomes" id="UP001500432">
    <property type="component" value="Unassembled WGS sequence"/>
</dbReference>
<evidence type="ECO:0000313" key="2">
    <source>
        <dbReference type="Proteomes" id="UP001500432"/>
    </source>
</evidence>
<sequence length="276" mass="30534">MEPVQYLRSLGGVARTATLLRAGITKRQVAELAELGSKPVRGVIALPGCDSDYLFALAHNGLLTCASAATRHGLWIRDRPARRHLAVTHARVKAFIPHRTIRFPAHEHLPVASVADTVLHALGCLELSEAVSVAESAVKSRRVQLPLLKKLLAPNRSARARHALSLVTGTAGSQPEVEARLLFIAQGWRVVAQAQIPGVGRVDFLIEGIVIVEIDGHAFHDDRGSFVEDRRRTNVALLRGHPTLRYPPEVVWRDPERILREVEELLLNWRMGRRGQ</sequence>
<protein>
    <submittedName>
        <fullName evidence="1">Type IV toxin-antitoxin system AbiEi family antitoxin domain-containing protein</fullName>
    </submittedName>
</protein>
<organism evidence="1 2">
    <name type="scientific">Sinomonas flava</name>
    <dbReference type="NCBI Taxonomy" id="496857"/>
    <lineage>
        <taxon>Bacteria</taxon>
        <taxon>Bacillati</taxon>
        <taxon>Actinomycetota</taxon>
        <taxon>Actinomycetes</taxon>
        <taxon>Micrococcales</taxon>
        <taxon>Micrococcaceae</taxon>
        <taxon>Sinomonas</taxon>
    </lineage>
</organism>
<accession>A0ABP5NGI8</accession>
<name>A0ABP5NGI8_9MICC</name>
<gene>
    <name evidence="1" type="ORF">GCM10009849_12190</name>
</gene>